<dbReference type="PaxDb" id="29760-VIT_00s0270g00110.t01"/>
<sequence>MFDLKAVSLDRKTDGFYFLCHHKNSESSVLIGSGPLDVYC</sequence>
<accession>F6HML8</accession>
<organism evidence="1 2">
    <name type="scientific">Vitis vinifera</name>
    <name type="common">Grape</name>
    <dbReference type="NCBI Taxonomy" id="29760"/>
    <lineage>
        <taxon>Eukaryota</taxon>
        <taxon>Viridiplantae</taxon>
        <taxon>Streptophyta</taxon>
        <taxon>Embryophyta</taxon>
        <taxon>Tracheophyta</taxon>
        <taxon>Spermatophyta</taxon>
        <taxon>Magnoliopsida</taxon>
        <taxon>eudicotyledons</taxon>
        <taxon>Gunneridae</taxon>
        <taxon>Pentapetalae</taxon>
        <taxon>rosids</taxon>
        <taxon>Vitales</taxon>
        <taxon>Vitaceae</taxon>
        <taxon>Viteae</taxon>
        <taxon>Vitis</taxon>
    </lineage>
</organism>
<dbReference type="Proteomes" id="UP000009183">
    <property type="component" value="Unassembled WGS sequence, unordered"/>
</dbReference>
<dbReference type="AlphaFoldDB" id="F6HML8"/>
<keyword evidence="2" id="KW-1185">Reference proteome</keyword>
<dbReference type="InParanoid" id="F6HML8"/>
<evidence type="ECO:0000313" key="2">
    <source>
        <dbReference type="Proteomes" id="UP000009183"/>
    </source>
</evidence>
<protein>
    <submittedName>
        <fullName evidence="1">Uncharacterized protein</fullName>
    </submittedName>
</protein>
<dbReference type="EMBL" id="FN595994">
    <property type="protein sequence ID" value="CCB55923.1"/>
    <property type="molecule type" value="Genomic_DNA"/>
</dbReference>
<reference evidence="2" key="1">
    <citation type="journal article" date="2007" name="Nature">
        <title>The grapevine genome sequence suggests ancestral hexaploidization in major angiosperm phyla.</title>
        <authorList>
            <consortium name="The French-Italian Public Consortium for Grapevine Genome Characterization."/>
            <person name="Jaillon O."/>
            <person name="Aury J.-M."/>
            <person name="Noel B."/>
            <person name="Policriti A."/>
            <person name="Clepet C."/>
            <person name="Casagrande A."/>
            <person name="Choisne N."/>
            <person name="Aubourg S."/>
            <person name="Vitulo N."/>
            <person name="Jubin C."/>
            <person name="Vezzi A."/>
            <person name="Legeai F."/>
            <person name="Hugueney P."/>
            <person name="Dasilva C."/>
            <person name="Horner D."/>
            <person name="Mica E."/>
            <person name="Jublot D."/>
            <person name="Poulain J."/>
            <person name="Bruyere C."/>
            <person name="Billault A."/>
            <person name="Segurens B."/>
            <person name="Gouyvenoux M."/>
            <person name="Ugarte E."/>
            <person name="Cattonaro F."/>
            <person name="Anthouard V."/>
            <person name="Vico V."/>
            <person name="Del Fabbro C."/>
            <person name="Alaux M."/>
            <person name="Di Gaspero G."/>
            <person name="Dumas V."/>
            <person name="Felice N."/>
            <person name="Paillard S."/>
            <person name="Juman I."/>
            <person name="Moroldo M."/>
            <person name="Scalabrin S."/>
            <person name="Canaguier A."/>
            <person name="Le Clainche I."/>
            <person name="Malacrida G."/>
            <person name="Durand E."/>
            <person name="Pesole G."/>
            <person name="Laucou V."/>
            <person name="Chatelet P."/>
            <person name="Merdinoglu D."/>
            <person name="Delledonne M."/>
            <person name="Pezzotti M."/>
            <person name="Lecharny A."/>
            <person name="Scarpelli C."/>
            <person name="Artiguenave F."/>
            <person name="Pe M.E."/>
            <person name="Valle G."/>
            <person name="Morgante M."/>
            <person name="Caboche M."/>
            <person name="Adam-Blondon A.-F."/>
            <person name="Weissenbach J."/>
            <person name="Quetier F."/>
            <person name="Wincker P."/>
        </authorList>
    </citation>
    <scope>NUCLEOTIDE SEQUENCE [LARGE SCALE GENOMIC DNA]</scope>
    <source>
        <strain evidence="2">cv. Pinot noir / PN40024</strain>
    </source>
</reference>
<evidence type="ECO:0000313" key="1">
    <source>
        <dbReference type="EMBL" id="CCB55923.1"/>
    </source>
</evidence>
<dbReference type="HOGENOM" id="CLU_3300437_0_0_1"/>
<proteinExistence type="predicted"/>
<name>F6HML8_VITVI</name>
<gene>
    <name evidence="1" type="ORF">VIT_00s0270g00110</name>
</gene>